<dbReference type="Gene3D" id="3.30.310.70">
    <property type="entry name" value="TT1751-like domain"/>
    <property type="match status" value="1"/>
</dbReference>
<reference evidence="2 3" key="1">
    <citation type="submission" date="2020-04" db="EMBL/GenBank/DDBJ databases">
        <authorList>
            <person name="De Canck E."/>
        </authorList>
    </citation>
    <scope>NUCLEOTIDE SEQUENCE [LARGE SCALE GENOMIC DNA]</scope>
    <source>
        <strain evidence="2 3">LMG 28138</strain>
    </source>
</reference>
<dbReference type="AlphaFoldDB" id="A0A6S7BHP5"/>
<keyword evidence="3" id="KW-1185">Reference proteome</keyword>
<name>A0A6S7BHP5_9BURK</name>
<evidence type="ECO:0000313" key="3">
    <source>
        <dbReference type="Proteomes" id="UP000494115"/>
    </source>
</evidence>
<dbReference type="CDD" id="cd14797">
    <property type="entry name" value="DUF302"/>
    <property type="match status" value="1"/>
</dbReference>
<protein>
    <recommendedName>
        <fullName evidence="1">DUF302 domain-containing protein</fullName>
    </recommendedName>
</protein>
<dbReference type="RefSeq" id="WP_175107473.1">
    <property type="nucleotide sequence ID" value="NZ_CADIKM010000037.1"/>
</dbReference>
<dbReference type="PANTHER" id="PTHR38342:SF2">
    <property type="entry name" value="INNER MEMBRANE OR EXPORTED"/>
    <property type="match status" value="1"/>
</dbReference>
<gene>
    <name evidence="2" type="ORF">LMG28138_04853</name>
</gene>
<accession>A0A6S7BHP5</accession>
<dbReference type="SUPFAM" id="SSF103247">
    <property type="entry name" value="TT1751-like"/>
    <property type="match status" value="1"/>
</dbReference>
<dbReference type="EMBL" id="CADIKM010000037">
    <property type="protein sequence ID" value="CAB3800435.1"/>
    <property type="molecule type" value="Genomic_DNA"/>
</dbReference>
<organism evidence="2 3">
    <name type="scientific">Pararobbsia alpina</name>
    <dbReference type="NCBI Taxonomy" id="621374"/>
    <lineage>
        <taxon>Bacteria</taxon>
        <taxon>Pseudomonadati</taxon>
        <taxon>Pseudomonadota</taxon>
        <taxon>Betaproteobacteria</taxon>
        <taxon>Burkholderiales</taxon>
        <taxon>Burkholderiaceae</taxon>
        <taxon>Pararobbsia</taxon>
    </lineage>
</organism>
<dbReference type="Proteomes" id="UP000494115">
    <property type="component" value="Unassembled WGS sequence"/>
</dbReference>
<sequence>MNDEDMYTWPSTLDVAATAALLVETLSRVAKVFAVIDQQAEARSVGLEMRALTIILFGNPRAGTPLMVSDPTSAFDLPLKILVLEMKDGHTLVQMLRAETFVSRYDVPANSAGVFTGAARLIDSTLLSVSRLP</sequence>
<dbReference type="InterPro" id="IPR005180">
    <property type="entry name" value="DUF302"/>
</dbReference>
<feature type="domain" description="DUF302" evidence="1">
    <location>
        <begin position="36"/>
        <end position="96"/>
    </location>
</feature>
<evidence type="ECO:0000259" key="1">
    <source>
        <dbReference type="Pfam" id="PF03625"/>
    </source>
</evidence>
<dbReference type="Pfam" id="PF03625">
    <property type="entry name" value="DUF302"/>
    <property type="match status" value="1"/>
</dbReference>
<dbReference type="PANTHER" id="PTHR38342">
    <property type="entry name" value="SLR5037 PROTEIN"/>
    <property type="match status" value="1"/>
</dbReference>
<dbReference type="InterPro" id="IPR035923">
    <property type="entry name" value="TT1751-like_sf"/>
</dbReference>
<evidence type="ECO:0000313" key="2">
    <source>
        <dbReference type="EMBL" id="CAB3800435.1"/>
    </source>
</evidence>
<proteinExistence type="predicted"/>